<sequence>MEVELVDLISQIASIVCNPKFVRPIPDQTLEAIERVPSVSPSSPRFVCSIPLSDSIPPSLRIPQYIAKPSVRPLPIRLQSSKTIINGQVAKVSLHGMSNRSQYVPLSNIFVEIVSLARSRTGRKHFWRHSIKWS</sequence>
<reference evidence="1 2" key="1">
    <citation type="journal article" date="2014" name="Mol. Plant">
        <title>Chromosome Scale Genome Assembly and Transcriptome Profiling of Nannochloropsis gaditana in Nitrogen Depletion.</title>
        <authorList>
            <person name="Corteggiani Carpinelli E."/>
            <person name="Telatin A."/>
            <person name="Vitulo N."/>
            <person name="Forcato C."/>
            <person name="D'Angelo M."/>
            <person name="Schiavon R."/>
            <person name="Vezzi A."/>
            <person name="Giacometti G.M."/>
            <person name="Morosinotto T."/>
            <person name="Valle G."/>
        </authorList>
    </citation>
    <scope>NUCLEOTIDE SEQUENCE [LARGE SCALE GENOMIC DNA]</scope>
    <source>
        <strain evidence="1 2">B-31</strain>
    </source>
</reference>
<gene>
    <name evidence="1" type="ORF">Naga_100004g145</name>
</gene>
<name>W7TQ38_9STRA</name>
<comment type="caution">
    <text evidence="1">The sequence shown here is derived from an EMBL/GenBank/DDBJ whole genome shotgun (WGS) entry which is preliminary data.</text>
</comment>
<protein>
    <submittedName>
        <fullName evidence="1">Uncharacterized protein</fullName>
    </submittedName>
</protein>
<evidence type="ECO:0000313" key="1">
    <source>
        <dbReference type="EMBL" id="EWM28177.1"/>
    </source>
</evidence>
<dbReference type="Proteomes" id="UP000019335">
    <property type="component" value="Chromosome 5"/>
</dbReference>
<dbReference type="AlphaFoldDB" id="W7TQ38"/>
<keyword evidence="2" id="KW-1185">Reference proteome</keyword>
<dbReference type="EMBL" id="AZIL01000352">
    <property type="protein sequence ID" value="EWM28177.1"/>
    <property type="molecule type" value="Genomic_DNA"/>
</dbReference>
<proteinExistence type="predicted"/>
<accession>W7TQ38</accession>
<evidence type="ECO:0000313" key="2">
    <source>
        <dbReference type="Proteomes" id="UP000019335"/>
    </source>
</evidence>
<organism evidence="1 2">
    <name type="scientific">Nannochloropsis gaditana</name>
    <dbReference type="NCBI Taxonomy" id="72520"/>
    <lineage>
        <taxon>Eukaryota</taxon>
        <taxon>Sar</taxon>
        <taxon>Stramenopiles</taxon>
        <taxon>Ochrophyta</taxon>
        <taxon>Eustigmatophyceae</taxon>
        <taxon>Eustigmatales</taxon>
        <taxon>Monodopsidaceae</taxon>
        <taxon>Nannochloropsis</taxon>
    </lineage>
</organism>